<feature type="compositionally biased region" description="Low complexity" evidence="1">
    <location>
        <begin position="843"/>
        <end position="856"/>
    </location>
</feature>
<protein>
    <recommendedName>
        <fullName evidence="4">Ig-like domain-containing protein</fullName>
    </recommendedName>
</protein>
<feature type="transmembrane region" description="Helical" evidence="2">
    <location>
        <begin position="159"/>
        <end position="179"/>
    </location>
</feature>
<feature type="compositionally biased region" description="Polar residues" evidence="1">
    <location>
        <begin position="857"/>
        <end position="866"/>
    </location>
</feature>
<organism evidence="5 6">
    <name type="scientific">Mytilus galloprovincialis</name>
    <name type="common">Mediterranean mussel</name>
    <dbReference type="NCBI Taxonomy" id="29158"/>
    <lineage>
        <taxon>Eukaryota</taxon>
        <taxon>Metazoa</taxon>
        <taxon>Spiralia</taxon>
        <taxon>Lophotrochozoa</taxon>
        <taxon>Mollusca</taxon>
        <taxon>Bivalvia</taxon>
        <taxon>Autobranchia</taxon>
        <taxon>Pteriomorphia</taxon>
        <taxon>Mytilida</taxon>
        <taxon>Mytiloidea</taxon>
        <taxon>Mytilidae</taxon>
        <taxon>Mytilinae</taxon>
        <taxon>Mytilus</taxon>
    </lineage>
</organism>
<dbReference type="EMBL" id="UYJE01006635">
    <property type="protein sequence ID" value="VDI47657.1"/>
    <property type="molecule type" value="Genomic_DNA"/>
</dbReference>
<dbReference type="Pfam" id="PF13927">
    <property type="entry name" value="Ig_3"/>
    <property type="match status" value="1"/>
</dbReference>
<sequence>MTVNGYHGVVIFLLMFLTQENCPCDIHTCFKWKITQDRLTLTCKVDHLQFSIFFFDPSGNIQADCVQPVPSSVKCEPYYKNGSITQNRTTKETIFTVHGKIDKSLNGNWTCRHGHRKDIAKVEVTILNIAGELGSGLNKENQKYKNNTDSNSNQCMHRVLFFSMISYFGAMLAWILVWFKVGEYIKPMIDDIWQKCMCITKIPVWKTVCFFTCTSLFFGICAVCGLIDDATCISGIVLPIAGCVLGCVSTPIFINLAVEQSNMAVNTADSQDITTQVNVDLQGPLYARSGDTIWVNCSSNTVPAGESAEFLLDGETINSLRRHNNGCYSASTSKECTRDICQCSENGKTYGIRINMNHQKPDVNVEIVCSMKFKTGRTFYLNDSISINVLDITNPKISPVGSPLVSGTNINLSCSLITTLDIQMHWDCLNLTSLQFEQRKATYTATFFLHLRSRFNGRKCTCVARFKQITTSSTITLNISSPPLITISNPTECNVTSNIMLFCALSGDLQTYGFYLWTHKMNGHFIRHLKGNVNKVTSTLLISSCSFEDSGEYICSAWNQIGNEKYESNKTTTITVNQNIYSDEYEKRSTQHYVNMTTVRHTDSNLSITYGPLAGGLVLFVSLFVGVNIGISRKCRTVNLENRGEFMRPNVSSRTSIANTTTELRQIENNLSVYESINENEMIQVPADIGVQDKTESASVSSCSRTSKSSSPSNRSYLEVVDYSFYLKPYEILQCHRDSDFVHLYSTTVNKFEYKSDSSSTESSMCPQRNCLSEIKQGSPEQSTLYFLPIISNESTGNDENPITDMKGYCETKTPAIMIENISDEVKTNSLSKSISNYEDISEANSNQSSEIQSSSNKTSAMSTIL</sequence>
<keyword evidence="2" id="KW-1133">Transmembrane helix</keyword>
<dbReference type="InterPro" id="IPR003599">
    <property type="entry name" value="Ig_sub"/>
</dbReference>
<accession>A0A8B6FF74</accession>
<feature type="domain" description="Ig-like" evidence="4">
    <location>
        <begin position="482"/>
        <end position="573"/>
    </location>
</feature>
<dbReference type="Gene3D" id="2.60.40.10">
    <property type="entry name" value="Immunoglobulins"/>
    <property type="match status" value="1"/>
</dbReference>
<evidence type="ECO:0000313" key="6">
    <source>
        <dbReference type="Proteomes" id="UP000596742"/>
    </source>
</evidence>
<dbReference type="OrthoDB" id="6108004at2759"/>
<keyword evidence="6" id="KW-1185">Reference proteome</keyword>
<feature type="chain" id="PRO_5032926684" description="Ig-like domain-containing protein" evidence="3">
    <location>
        <begin position="24"/>
        <end position="866"/>
    </location>
</feature>
<evidence type="ECO:0000313" key="5">
    <source>
        <dbReference type="EMBL" id="VDI47657.1"/>
    </source>
</evidence>
<name>A0A8B6FF74_MYTGA</name>
<dbReference type="AlphaFoldDB" id="A0A8B6FF74"/>
<feature type="signal peptide" evidence="3">
    <location>
        <begin position="1"/>
        <end position="23"/>
    </location>
</feature>
<feature type="transmembrane region" description="Helical" evidence="2">
    <location>
        <begin position="204"/>
        <end position="227"/>
    </location>
</feature>
<evidence type="ECO:0000259" key="4">
    <source>
        <dbReference type="PROSITE" id="PS50835"/>
    </source>
</evidence>
<keyword evidence="2" id="KW-0812">Transmembrane</keyword>
<keyword evidence="3" id="KW-0732">Signal</keyword>
<dbReference type="SUPFAM" id="SSF48726">
    <property type="entry name" value="Immunoglobulin"/>
    <property type="match status" value="1"/>
</dbReference>
<dbReference type="Proteomes" id="UP000596742">
    <property type="component" value="Unassembled WGS sequence"/>
</dbReference>
<dbReference type="InterPro" id="IPR007110">
    <property type="entry name" value="Ig-like_dom"/>
</dbReference>
<dbReference type="SMART" id="SM00409">
    <property type="entry name" value="IG"/>
    <property type="match status" value="2"/>
</dbReference>
<feature type="transmembrane region" description="Helical" evidence="2">
    <location>
        <begin position="233"/>
        <end position="254"/>
    </location>
</feature>
<dbReference type="PROSITE" id="PS50835">
    <property type="entry name" value="IG_LIKE"/>
    <property type="match status" value="1"/>
</dbReference>
<evidence type="ECO:0000256" key="2">
    <source>
        <dbReference type="SAM" id="Phobius"/>
    </source>
</evidence>
<reference evidence="5" key="1">
    <citation type="submission" date="2018-11" db="EMBL/GenBank/DDBJ databases">
        <authorList>
            <person name="Alioto T."/>
            <person name="Alioto T."/>
        </authorList>
    </citation>
    <scope>NUCLEOTIDE SEQUENCE</scope>
</reference>
<proteinExistence type="predicted"/>
<evidence type="ECO:0000256" key="3">
    <source>
        <dbReference type="SAM" id="SignalP"/>
    </source>
</evidence>
<dbReference type="InterPro" id="IPR036179">
    <property type="entry name" value="Ig-like_dom_sf"/>
</dbReference>
<comment type="caution">
    <text evidence="5">The sequence shown here is derived from an EMBL/GenBank/DDBJ whole genome shotgun (WGS) entry which is preliminary data.</text>
</comment>
<feature type="region of interest" description="Disordered" evidence="1">
    <location>
        <begin position="842"/>
        <end position="866"/>
    </location>
</feature>
<gene>
    <name evidence="5" type="ORF">MGAL_10B084107</name>
</gene>
<dbReference type="InterPro" id="IPR013783">
    <property type="entry name" value="Ig-like_fold"/>
</dbReference>
<feature type="transmembrane region" description="Helical" evidence="2">
    <location>
        <begin position="610"/>
        <end position="631"/>
    </location>
</feature>
<evidence type="ECO:0000256" key="1">
    <source>
        <dbReference type="SAM" id="MobiDB-lite"/>
    </source>
</evidence>
<keyword evidence="2" id="KW-0472">Membrane</keyword>